<dbReference type="OrthoDB" id="5548448at2759"/>
<dbReference type="AlphaFoldDB" id="A0A9J6BGY6"/>
<comment type="similarity">
    <text evidence="3">Belongs to the exportin family.</text>
</comment>
<keyword evidence="10" id="KW-1185">Reference proteome</keyword>
<protein>
    <recommendedName>
        <fullName evidence="8">Exportin-4</fullName>
    </recommendedName>
</protein>
<keyword evidence="4" id="KW-0813">Transport</keyword>
<dbReference type="GO" id="GO:0006611">
    <property type="term" value="P:protein export from nucleus"/>
    <property type="evidence" value="ECO:0007669"/>
    <property type="project" value="TreeGrafter"/>
</dbReference>
<keyword evidence="5" id="KW-0963">Cytoplasm</keyword>
<evidence type="ECO:0000256" key="4">
    <source>
        <dbReference type="ARBA" id="ARBA00022448"/>
    </source>
</evidence>
<keyword evidence="6" id="KW-0653">Protein transport</keyword>
<comment type="subcellular location">
    <subcellularLocation>
        <location evidence="2">Cytoplasm</location>
    </subcellularLocation>
    <subcellularLocation>
        <location evidence="1">Nucleus</location>
    </subcellularLocation>
</comment>
<evidence type="ECO:0000256" key="2">
    <source>
        <dbReference type="ARBA" id="ARBA00004496"/>
    </source>
</evidence>
<reference evidence="9" key="1">
    <citation type="submission" date="2021-03" db="EMBL/GenBank/DDBJ databases">
        <title>Chromosome level genome of the anhydrobiotic midge Polypedilum vanderplanki.</title>
        <authorList>
            <person name="Yoshida Y."/>
            <person name="Kikawada T."/>
            <person name="Gusev O."/>
        </authorList>
    </citation>
    <scope>NUCLEOTIDE SEQUENCE</scope>
    <source>
        <strain evidence="9">NIAS01</strain>
        <tissue evidence="9">Whole body or cell culture</tissue>
    </source>
</reference>
<evidence type="ECO:0000313" key="9">
    <source>
        <dbReference type="EMBL" id="KAG5668920.1"/>
    </source>
</evidence>
<organism evidence="9 10">
    <name type="scientific">Polypedilum vanderplanki</name>
    <name type="common">Sleeping chironomid midge</name>
    <dbReference type="NCBI Taxonomy" id="319348"/>
    <lineage>
        <taxon>Eukaryota</taxon>
        <taxon>Metazoa</taxon>
        <taxon>Ecdysozoa</taxon>
        <taxon>Arthropoda</taxon>
        <taxon>Hexapoda</taxon>
        <taxon>Insecta</taxon>
        <taxon>Pterygota</taxon>
        <taxon>Neoptera</taxon>
        <taxon>Endopterygota</taxon>
        <taxon>Diptera</taxon>
        <taxon>Nematocera</taxon>
        <taxon>Chironomoidea</taxon>
        <taxon>Chironomidae</taxon>
        <taxon>Chironominae</taxon>
        <taxon>Polypedilum</taxon>
        <taxon>Polypedilum</taxon>
    </lineage>
</organism>
<comment type="caution">
    <text evidence="9">The sequence shown here is derived from an EMBL/GenBank/DDBJ whole genome shotgun (WGS) entry which is preliminary data.</text>
</comment>
<evidence type="ECO:0000256" key="1">
    <source>
        <dbReference type="ARBA" id="ARBA00004123"/>
    </source>
</evidence>
<dbReference type="GO" id="GO:0005737">
    <property type="term" value="C:cytoplasm"/>
    <property type="evidence" value="ECO:0007669"/>
    <property type="project" value="UniProtKB-SubCell"/>
</dbReference>
<dbReference type="Gene3D" id="1.25.10.10">
    <property type="entry name" value="Leucine-rich Repeat Variant"/>
    <property type="match status" value="1"/>
</dbReference>
<evidence type="ECO:0000313" key="10">
    <source>
        <dbReference type="Proteomes" id="UP001107558"/>
    </source>
</evidence>
<dbReference type="InterPro" id="IPR044189">
    <property type="entry name" value="XPO4/7-like"/>
</dbReference>
<evidence type="ECO:0000256" key="3">
    <source>
        <dbReference type="ARBA" id="ARBA00009466"/>
    </source>
</evidence>
<dbReference type="InterPro" id="IPR011989">
    <property type="entry name" value="ARM-like"/>
</dbReference>
<evidence type="ECO:0000256" key="7">
    <source>
        <dbReference type="ARBA" id="ARBA00023242"/>
    </source>
</evidence>
<accession>A0A9J6BGY6</accession>
<gene>
    <name evidence="9" type="ORF">PVAND_016832</name>
</gene>
<dbReference type="InterPro" id="IPR016024">
    <property type="entry name" value="ARM-type_fold"/>
</dbReference>
<dbReference type="EMBL" id="JADBJN010000004">
    <property type="protein sequence ID" value="KAG5668920.1"/>
    <property type="molecule type" value="Genomic_DNA"/>
</dbReference>
<dbReference type="PANTHER" id="PTHR12596:SF1">
    <property type="entry name" value="EXPORTIN-4"/>
    <property type="match status" value="1"/>
</dbReference>
<sequence>MDIDRTIHEMEQAANILLNPYQQSRDYIKMSENVFISFAKSQFTIPQCFLILEKTRVELVLFETVKMIKNILIYEWRGLNDDDKMVMRQKLLDYVINNPNLPPSVIERVLQIVAIMVKRKFLEDGGEELKSLLAKIKEMIFESQDNRVQQVSCAFIVSILQEFTNTVKSEDVVLSFEEHFRAKKMFEARELLLIFQLIFDALERILPILDMNTPTHFIMLESSLKIMELVLSWSYITALIPKRIIKAFESLNNIKQQPSLRLSTLWQPHMLRRRTIEVFFIIYWRIRDHAVLQQKGMNCLIQLSTLSGPVFSQPNSSFTYFRDYVELLMMMLKNCDVNEREAFGIATIIRKLLMIHNVKTELARMDEGLVKEFLGAMVLMTVKFNELSVKENLSYGDTVYTDASKSLLEAWLDVIDVVEFAFSEEVHHHARVIFDKFIECHIDGSGTDQEIKCSTFFDTIALYTEAKLNELCTCMENPDSVTKIFDAPYLAYYDIWACLLYGCNRRKTFNSRDINHLSVQLSQEHKIDSQSTLTTLQSSVQLQLPQDKCDPTVRIFANILRLCEMENRAIESGFGATWSPLLSSTIMWFIGQYLNIYILIDATYYNPLAPVFAELFTIGSALPANAWCMNFILNKVAWNMHKYHHDVDVVEESIRLFLDIVNIRNQKLHMLLNLKVFKI</sequence>
<evidence type="ECO:0000256" key="5">
    <source>
        <dbReference type="ARBA" id="ARBA00022490"/>
    </source>
</evidence>
<dbReference type="GO" id="GO:0005643">
    <property type="term" value="C:nuclear pore"/>
    <property type="evidence" value="ECO:0007669"/>
    <property type="project" value="TreeGrafter"/>
</dbReference>
<name>A0A9J6BGY6_POLVA</name>
<evidence type="ECO:0000256" key="8">
    <source>
        <dbReference type="ARBA" id="ARBA00040444"/>
    </source>
</evidence>
<dbReference type="PANTHER" id="PTHR12596">
    <property type="entry name" value="EXPORTIN 4,7-RELATED"/>
    <property type="match status" value="1"/>
</dbReference>
<dbReference type="GO" id="GO:0005049">
    <property type="term" value="F:nuclear export signal receptor activity"/>
    <property type="evidence" value="ECO:0007669"/>
    <property type="project" value="InterPro"/>
</dbReference>
<keyword evidence="7" id="KW-0539">Nucleus</keyword>
<evidence type="ECO:0000256" key="6">
    <source>
        <dbReference type="ARBA" id="ARBA00022927"/>
    </source>
</evidence>
<dbReference type="SUPFAM" id="SSF48371">
    <property type="entry name" value="ARM repeat"/>
    <property type="match status" value="1"/>
</dbReference>
<proteinExistence type="inferred from homology"/>
<dbReference type="Proteomes" id="UP001107558">
    <property type="component" value="Chromosome 4"/>
</dbReference>